<gene>
    <name evidence="2" type="ORF">J2S63_001467</name>
</gene>
<sequence length="82" mass="8424">MRAAKVLALAALDVVVATVVALLVFRTFGAYAGSDVNPPECTNASGGVVSCDLTTPVLALPTFVLVLLLLAGWQVARGRPQS</sequence>
<accession>A0ABU2BTE7</accession>
<organism evidence="2 3">
    <name type="scientific">Nocardioides marmoribigeumensis</name>
    <dbReference type="NCBI Taxonomy" id="433649"/>
    <lineage>
        <taxon>Bacteria</taxon>
        <taxon>Bacillati</taxon>
        <taxon>Actinomycetota</taxon>
        <taxon>Actinomycetes</taxon>
        <taxon>Propionibacteriales</taxon>
        <taxon>Nocardioidaceae</taxon>
        <taxon>Nocardioides</taxon>
    </lineage>
</organism>
<keyword evidence="3" id="KW-1185">Reference proteome</keyword>
<evidence type="ECO:0000313" key="2">
    <source>
        <dbReference type="EMBL" id="MDR7361914.1"/>
    </source>
</evidence>
<proteinExistence type="predicted"/>
<dbReference type="RefSeq" id="WP_310300622.1">
    <property type="nucleotide sequence ID" value="NZ_BAAAPS010000008.1"/>
</dbReference>
<dbReference type="EMBL" id="JAVDYG010000001">
    <property type="protein sequence ID" value="MDR7361914.1"/>
    <property type="molecule type" value="Genomic_DNA"/>
</dbReference>
<protein>
    <recommendedName>
        <fullName evidence="4">Vitamin K epoxide reductase family protein</fullName>
    </recommendedName>
</protein>
<keyword evidence="1" id="KW-0472">Membrane</keyword>
<name>A0ABU2BTE7_9ACTN</name>
<evidence type="ECO:0000256" key="1">
    <source>
        <dbReference type="SAM" id="Phobius"/>
    </source>
</evidence>
<feature type="transmembrane region" description="Helical" evidence="1">
    <location>
        <begin position="56"/>
        <end position="76"/>
    </location>
</feature>
<evidence type="ECO:0008006" key="4">
    <source>
        <dbReference type="Google" id="ProtNLM"/>
    </source>
</evidence>
<reference evidence="2 3" key="1">
    <citation type="submission" date="2023-07" db="EMBL/GenBank/DDBJ databases">
        <title>Sequencing the genomes of 1000 actinobacteria strains.</title>
        <authorList>
            <person name="Klenk H.-P."/>
        </authorList>
    </citation>
    <scope>NUCLEOTIDE SEQUENCE [LARGE SCALE GENOMIC DNA]</scope>
    <source>
        <strain evidence="2 3">DSM 19426</strain>
    </source>
</reference>
<dbReference type="Proteomes" id="UP001183648">
    <property type="component" value="Unassembled WGS sequence"/>
</dbReference>
<keyword evidence="1" id="KW-0812">Transmembrane</keyword>
<keyword evidence="1" id="KW-1133">Transmembrane helix</keyword>
<comment type="caution">
    <text evidence="2">The sequence shown here is derived from an EMBL/GenBank/DDBJ whole genome shotgun (WGS) entry which is preliminary data.</text>
</comment>
<evidence type="ECO:0000313" key="3">
    <source>
        <dbReference type="Proteomes" id="UP001183648"/>
    </source>
</evidence>